<organism evidence="1 2">
    <name type="scientific">Mixia osmundae (strain CBS 9802 / IAM 14324 / JCM 22182 / KY 12970)</name>
    <dbReference type="NCBI Taxonomy" id="764103"/>
    <lineage>
        <taxon>Eukaryota</taxon>
        <taxon>Fungi</taxon>
        <taxon>Dikarya</taxon>
        <taxon>Basidiomycota</taxon>
        <taxon>Pucciniomycotina</taxon>
        <taxon>Mixiomycetes</taxon>
        <taxon>Mixiales</taxon>
        <taxon>Mixiaceae</taxon>
        <taxon>Mixia</taxon>
    </lineage>
</organism>
<sequence>MKRERAWTSPSDAAKPIQALQRTDTAPRLLTRRPLHAFGKAIASPFSGGSLADTIAA</sequence>
<dbReference type="EMBL" id="BABT02000179">
    <property type="protein sequence ID" value="GAA99091.1"/>
    <property type="molecule type" value="Genomic_DNA"/>
</dbReference>
<evidence type="ECO:0000313" key="2">
    <source>
        <dbReference type="Proteomes" id="UP000009131"/>
    </source>
</evidence>
<reference evidence="1 2" key="2">
    <citation type="journal article" date="2012" name="Open Biol.">
        <title>Characteristics of nucleosomes and linker DNA regions on the genome of the basidiomycete Mixia osmundae revealed by mono- and dinucleosome mapping.</title>
        <authorList>
            <person name="Nishida H."/>
            <person name="Kondo S."/>
            <person name="Matsumoto T."/>
            <person name="Suzuki Y."/>
            <person name="Yoshikawa H."/>
            <person name="Taylor T.D."/>
            <person name="Sugiyama J."/>
        </authorList>
    </citation>
    <scope>NUCLEOTIDE SEQUENCE [LARGE SCALE GENOMIC DNA]</scope>
    <source>
        <strain evidence="2">CBS 9802 / IAM 14324 / JCM 22182 / KY 12970</strain>
    </source>
</reference>
<gene>
    <name evidence="1" type="primary">Mo05780</name>
    <name evidence="1" type="ORF">E5Q_05780</name>
</gene>
<evidence type="ECO:0000313" key="1">
    <source>
        <dbReference type="EMBL" id="GAA99091.1"/>
    </source>
</evidence>
<keyword evidence="2" id="KW-1185">Reference proteome</keyword>
<dbReference type="AlphaFoldDB" id="G7E8D1"/>
<dbReference type="Proteomes" id="UP000009131">
    <property type="component" value="Unassembled WGS sequence"/>
</dbReference>
<accession>G7E8D1</accession>
<reference evidence="1 2" key="1">
    <citation type="journal article" date="2011" name="J. Gen. Appl. Microbiol.">
        <title>Draft genome sequencing of the enigmatic basidiomycete Mixia osmundae.</title>
        <authorList>
            <person name="Nishida H."/>
            <person name="Nagatsuka Y."/>
            <person name="Sugiyama J."/>
        </authorList>
    </citation>
    <scope>NUCLEOTIDE SEQUENCE [LARGE SCALE GENOMIC DNA]</scope>
    <source>
        <strain evidence="2">CBS 9802 / IAM 14324 / JCM 22182 / KY 12970</strain>
    </source>
</reference>
<comment type="caution">
    <text evidence="1">The sequence shown here is derived from an EMBL/GenBank/DDBJ whole genome shotgun (WGS) entry which is preliminary data.</text>
</comment>
<dbReference type="InParanoid" id="G7E8D1"/>
<protein>
    <submittedName>
        <fullName evidence="1">Uncharacterized protein</fullName>
    </submittedName>
</protein>
<dbReference type="RefSeq" id="XP_014567827.1">
    <property type="nucleotide sequence ID" value="XM_014712341.1"/>
</dbReference>
<name>G7E8D1_MIXOS</name>
<proteinExistence type="predicted"/>
<dbReference type="HOGENOM" id="CLU_2996963_0_0_1"/>